<dbReference type="AlphaFoldDB" id="A0A1E7LF12"/>
<dbReference type="Gene3D" id="6.10.140.2190">
    <property type="match status" value="1"/>
</dbReference>
<dbReference type="PATRIC" id="fig|518642.7.peg.8718"/>
<proteinExistence type="predicted"/>
<evidence type="ECO:0000313" key="2">
    <source>
        <dbReference type="EMBL" id="OEV14812.1"/>
    </source>
</evidence>
<sequence>MLPQSIPTVTVTARYLTPDGRPMSGTVDFRPPALLTHAEEDLFLGGPTRATLDSEGRVHVVLPATDAPGWNPAVWTYTVTERLSGLGRTARSYQIVLSADHPTVDLADIAPADPANPQYVAVPGPAGPPGELGPQGPAGPAGAVHSVNGKTDADIVLTAADVSAVDASRAGTPGGVATLGADGLVPAAQLPAGGGAVASVNGRTGNVTLAATDVGALSQAAGDARYLAIDGSPVTSVNGRTGAVVLNATDVSAVASGDAVLLTGNQTVQGTKTFAAPPLTTVTPTTDDQLTRRGYVDAVSSAGSWSPSAVGFAGWAFDPACGSAATPQYCINGWVYLIGVPLHAQTIVKNIAFYVPGYVGNTLGAASFAGLYTSAGARVGVTAALNTLFTATEGRTVVCPLTAAYTAAPGNYWVALVINGPSPNTSGPAFLRGSSVGQAPGGSARMPGYPIRHGRLSTTGQTSLPTSFPVANVVADSNAIWAALAT</sequence>
<dbReference type="RefSeq" id="WP_070205413.1">
    <property type="nucleotide sequence ID" value="NZ_LJGZ01000114.1"/>
</dbReference>
<feature type="compositionally biased region" description="Low complexity" evidence="1">
    <location>
        <begin position="132"/>
        <end position="143"/>
    </location>
</feature>
<evidence type="ECO:0000256" key="1">
    <source>
        <dbReference type="SAM" id="MobiDB-lite"/>
    </source>
</evidence>
<accession>A0A1E7LF12</accession>
<keyword evidence="3" id="KW-1185">Reference proteome</keyword>
<organism evidence="2 3">
    <name type="scientific">Streptomyces nanshensis</name>
    <dbReference type="NCBI Taxonomy" id="518642"/>
    <lineage>
        <taxon>Bacteria</taxon>
        <taxon>Bacillati</taxon>
        <taxon>Actinomycetota</taxon>
        <taxon>Actinomycetes</taxon>
        <taxon>Kitasatosporales</taxon>
        <taxon>Streptomycetaceae</taxon>
        <taxon>Streptomyces</taxon>
    </lineage>
</organism>
<dbReference type="EMBL" id="LJGZ01000114">
    <property type="protein sequence ID" value="OEV14812.1"/>
    <property type="molecule type" value="Genomic_DNA"/>
</dbReference>
<gene>
    <name evidence="2" type="ORF">AN221_44170</name>
</gene>
<dbReference type="Proteomes" id="UP000175971">
    <property type="component" value="Unassembled WGS sequence"/>
</dbReference>
<evidence type="ECO:0000313" key="3">
    <source>
        <dbReference type="Proteomes" id="UP000175971"/>
    </source>
</evidence>
<dbReference type="OrthoDB" id="4227103at2"/>
<reference evidence="2 3" key="1">
    <citation type="journal article" date="2016" name="Front. Microbiol.">
        <title>Comparative Genomics Analysis of Streptomyces Species Reveals Their Adaptation to the Marine Environment and Their Diversity at the Genomic Level.</title>
        <authorList>
            <person name="Tian X."/>
            <person name="Zhang Z."/>
            <person name="Yang T."/>
            <person name="Chen M."/>
            <person name="Li J."/>
            <person name="Chen F."/>
            <person name="Yang J."/>
            <person name="Li W."/>
            <person name="Zhang B."/>
            <person name="Zhang Z."/>
            <person name="Wu J."/>
            <person name="Zhang C."/>
            <person name="Long L."/>
            <person name="Xiao J."/>
        </authorList>
    </citation>
    <scope>NUCLEOTIDE SEQUENCE [LARGE SCALE GENOMIC DNA]</scope>
    <source>
        <strain evidence="2 3">SCSIO M10372</strain>
    </source>
</reference>
<protein>
    <submittedName>
        <fullName evidence="2">Phage tail protein</fullName>
    </submittedName>
</protein>
<name>A0A1E7LF12_9ACTN</name>
<comment type="caution">
    <text evidence="2">The sequence shown here is derived from an EMBL/GenBank/DDBJ whole genome shotgun (WGS) entry which is preliminary data.</text>
</comment>
<feature type="region of interest" description="Disordered" evidence="1">
    <location>
        <begin position="124"/>
        <end position="143"/>
    </location>
</feature>
<dbReference type="Gene3D" id="1.20.5.320">
    <property type="entry name" value="6-Phosphogluconate Dehydrogenase, domain 3"/>
    <property type="match status" value="1"/>
</dbReference>